<dbReference type="EMBL" id="BPLQ01003666">
    <property type="protein sequence ID" value="GIY02267.1"/>
    <property type="molecule type" value="Genomic_DNA"/>
</dbReference>
<accession>A0AAV4Q253</accession>
<protein>
    <submittedName>
        <fullName evidence="1">Uncharacterized protein</fullName>
    </submittedName>
</protein>
<evidence type="ECO:0000313" key="2">
    <source>
        <dbReference type="Proteomes" id="UP001054837"/>
    </source>
</evidence>
<name>A0AAV4Q253_9ARAC</name>
<dbReference type="Proteomes" id="UP001054837">
    <property type="component" value="Unassembled WGS sequence"/>
</dbReference>
<organism evidence="1 2">
    <name type="scientific">Caerostris darwini</name>
    <dbReference type="NCBI Taxonomy" id="1538125"/>
    <lineage>
        <taxon>Eukaryota</taxon>
        <taxon>Metazoa</taxon>
        <taxon>Ecdysozoa</taxon>
        <taxon>Arthropoda</taxon>
        <taxon>Chelicerata</taxon>
        <taxon>Arachnida</taxon>
        <taxon>Araneae</taxon>
        <taxon>Araneomorphae</taxon>
        <taxon>Entelegynae</taxon>
        <taxon>Araneoidea</taxon>
        <taxon>Araneidae</taxon>
        <taxon>Caerostris</taxon>
    </lineage>
</organism>
<evidence type="ECO:0000313" key="1">
    <source>
        <dbReference type="EMBL" id="GIY02267.1"/>
    </source>
</evidence>
<dbReference type="AlphaFoldDB" id="A0AAV4Q253"/>
<gene>
    <name evidence="1" type="ORF">CDAR_112571</name>
</gene>
<comment type="caution">
    <text evidence="1">The sequence shown here is derived from an EMBL/GenBank/DDBJ whole genome shotgun (WGS) entry which is preliminary data.</text>
</comment>
<sequence length="154" mass="17403">MRLLNGGATPPNTSFWSYAFENVVTEYECYVAGHPAYILAGPHPLNSVLTRPGRQLAAEIQAGRTRASIRHALDVDRSRNFVTERRTRFEKRGLFVFGSRASSSQLRLTRPGRQLTAEIQAGRTRASIRHARILGSRNFAIERRTGFEKTLEEM</sequence>
<proteinExistence type="predicted"/>
<keyword evidence="2" id="KW-1185">Reference proteome</keyword>
<reference evidence="1 2" key="1">
    <citation type="submission" date="2021-06" db="EMBL/GenBank/DDBJ databases">
        <title>Caerostris darwini draft genome.</title>
        <authorList>
            <person name="Kono N."/>
            <person name="Arakawa K."/>
        </authorList>
    </citation>
    <scope>NUCLEOTIDE SEQUENCE [LARGE SCALE GENOMIC DNA]</scope>
</reference>